<name>A0A2C5YU00_9HYPO</name>
<dbReference type="Proteomes" id="UP000224854">
    <property type="component" value="Unassembled WGS sequence"/>
</dbReference>
<feature type="region of interest" description="Disordered" evidence="1">
    <location>
        <begin position="1"/>
        <end position="90"/>
    </location>
</feature>
<feature type="compositionally biased region" description="Acidic residues" evidence="1">
    <location>
        <begin position="55"/>
        <end position="68"/>
    </location>
</feature>
<protein>
    <submittedName>
        <fullName evidence="2">Uncharacterized protein</fullName>
    </submittedName>
</protein>
<feature type="compositionally biased region" description="Acidic residues" evidence="1">
    <location>
        <begin position="76"/>
        <end position="90"/>
    </location>
</feature>
<reference evidence="2 3" key="1">
    <citation type="submission" date="2017-06" db="EMBL/GenBank/DDBJ databases">
        <title>Ant-infecting Ophiocordyceps genomes reveal a high diversity of potential behavioral manipulation genes and a possible major role for enterotoxins.</title>
        <authorList>
            <person name="De Bekker C."/>
            <person name="Evans H.C."/>
            <person name="Brachmann A."/>
            <person name="Hughes D.P."/>
        </authorList>
    </citation>
    <scope>NUCLEOTIDE SEQUENCE [LARGE SCALE GENOMIC DNA]</scope>
    <source>
        <strain evidence="2 3">1348a</strain>
    </source>
</reference>
<proteinExistence type="predicted"/>
<feature type="compositionally biased region" description="Basic and acidic residues" evidence="1">
    <location>
        <begin position="25"/>
        <end position="34"/>
    </location>
</feature>
<sequence>MVPREMRGGESTKDKVPTVCRVRVKVPDAARRQVEGAARAGSGGGRAGGRLEQDPAQDPEEQDPEQDPEEQHPEQDPEEQDPEQDADEVE</sequence>
<comment type="caution">
    <text evidence="2">The sequence shown here is derived from an EMBL/GenBank/DDBJ whole genome shotgun (WGS) entry which is preliminary data.</text>
</comment>
<feature type="compositionally biased region" description="Basic and acidic residues" evidence="1">
    <location>
        <begin position="1"/>
        <end position="16"/>
    </location>
</feature>
<evidence type="ECO:0000313" key="3">
    <source>
        <dbReference type="Proteomes" id="UP000224854"/>
    </source>
</evidence>
<evidence type="ECO:0000313" key="2">
    <source>
        <dbReference type="EMBL" id="PHH81588.1"/>
    </source>
</evidence>
<dbReference type="AlphaFoldDB" id="A0A2C5YU00"/>
<organism evidence="2 3">
    <name type="scientific">Ophiocordyceps australis</name>
    <dbReference type="NCBI Taxonomy" id="1399860"/>
    <lineage>
        <taxon>Eukaryota</taxon>
        <taxon>Fungi</taxon>
        <taxon>Dikarya</taxon>
        <taxon>Ascomycota</taxon>
        <taxon>Pezizomycotina</taxon>
        <taxon>Sordariomycetes</taxon>
        <taxon>Hypocreomycetidae</taxon>
        <taxon>Hypocreales</taxon>
        <taxon>Ophiocordycipitaceae</taxon>
        <taxon>Ophiocordyceps</taxon>
    </lineage>
</organism>
<dbReference type="EMBL" id="NJEU01000109">
    <property type="protein sequence ID" value="PHH81588.1"/>
    <property type="molecule type" value="Genomic_DNA"/>
</dbReference>
<gene>
    <name evidence="2" type="ORF">CDD82_389</name>
</gene>
<keyword evidence="3" id="KW-1185">Reference proteome</keyword>
<evidence type="ECO:0000256" key="1">
    <source>
        <dbReference type="SAM" id="MobiDB-lite"/>
    </source>
</evidence>
<accession>A0A2C5YU00</accession>